<evidence type="ECO:0000313" key="5">
    <source>
        <dbReference type="Proteomes" id="UP001500359"/>
    </source>
</evidence>
<organism evidence="4 5">
    <name type="scientific">Aliiglaciecola litoralis</name>
    <dbReference type="NCBI Taxonomy" id="582857"/>
    <lineage>
        <taxon>Bacteria</taxon>
        <taxon>Pseudomonadati</taxon>
        <taxon>Pseudomonadota</taxon>
        <taxon>Gammaproteobacteria</taxon>
        <taxon>Alteromonadales</taxon>
        <taxon>Alteromonadaceae</taxon>
        <taxon>Aliiglaciecola</taxon>
    </lineage>
</organism>
<dbReference type="EMBL" id="BAAAFD010000003">
    <property type="protein sequence ID" value="GAA0855883.1"/>
    <property type="molecule type" value="Genomic_DNA"/>
</dbReference>
<evidence type="ECO:0000256" key="2">
    <source>
        <dbReference type="ARBA" id="ARBA00022729"/>
    </source>
</evidence>
<proteinExistence type="inferred from homology"/>
<dbReference type="PANTHER" id="PTHR35936:SF6">
    <property type="entry name" value="AMINO ACID ABC TRANSPORTER SUBSTRATE-BINDING PAAT FAMILY PROTEIN"/>
    <property type="match status" value="1"/>
</dbReference>
<dbReference type="InterPro" id="IPR001638">
    <property type="entry name" value="Solute-binding_3/MltF_N"/>
</dbReference>
<sequence length="243" mass="27854">MFFTFSWADSEIQEHTLLYDIGLEGGWIPYQRGKSIGTEGVFKQVMRAIQNNTNLVFETVQFPAKRAEKALLDGMVDFDFNVVEWMPSGDYGKEKYQLSDPLFSVTEYVITLDQPPYLINQPEDYYGKPVGTVAGYFYFDSDKFTRVDFLSESLLMQGLSKERFDAIIMEKESAKYWASVFDMKIRMAVVHTEGSIRVRLRKQKAALLPELNRGIQTIIQNGQLEAILQKHNITDALPTSSIE</sequence>
<keyword evidence="2" id="KW-0732">Signal</keyword>
<dbReference type="SUPFAM" id="SSF53850">
    <property type="entry name" value="Periplasmic binding protein-like II"/>
    <property type="match status" value="1"/>
</dbReference>
<dbReference type="Proteomes" id="UP001500359">
    <property type="component" value="Unassembled WGS sequence"/>
</dbReference>
<comment type="similarity">
    <text evidence="1">Belongs to the bacterial solute-binding protein 3 family.</text>
</comment>
<evidence type="ECO:0000313" key="4">
    <source>
        <dbReference type="EMBL" id="GAA0855883.1"/>
    </source>
</evidence>
<accession>A0ABP3WRX5</accession>
<evidence type="ECO:0000259" key="3">
    <source>
        <dbReference type="Pfam" id="PF00497"/>
    </source>
</evidence>
<dbReference type="Gene3D" id="3.40.190.10">
    <property type="entry name" value="Periplasmic binding protein-like II"/>
    <property type="match status" value="2"/>
</dbReference>
<gene>
    <name evidence="4" type="ORF">GCM10009114_15860</name>
</gene>
<dbReference type="PANTHER" id="PTHR35936">
    <property type="entry name" value="MEMBRANE-BOUND LYTIC MUREIN TRANSGLYCOSYLASE F"/>
    <property type="match status" value="1"/>
</dbReference>
<protein>
    <recommendedName>
        <fullName evidence="3">Solute-binding protein family 3/N-terminal domain-containing protein</fullName>
    </recommendedName>
</protein>
<name>A0ABP3WRX5_9ALTE</name>
<comment type="caution">
    <text evidence="4">The sequence shown here is derived from an EMBL/GenBank/DDBJ whole genome shotgun (WGS) entry which is preliminary data.</text>
</comment>
<keyword evidence="5" id="KW-1185">Reference proteome</keyword>
<feature type="domain" description="Solute-binding protein family 3/N-terminal" evidence="3">
    <location>
        <begin position="21"/>
        <end position="231"/>
    </location>
</feature>
<dbReference type="RefSeq" id="WP_343858450.1">
    <property type="nucleotide sequence ID" value="NZ_BAAAFD010000003.1"/>
</dbReference>
<evidence type="ECO:0000256" key="1">
    <source>
        <dbReference type="ARBA" id="ARBA00010333"/>
    </source>
</evidence>
<reference evidence="5" key="1">
    <citation type="journal article" date="2019" name="Int. J. Syst. Evol. Microbiol.">
        <title>The Global Catalogue of Microorganisms (GCM) 10K type strain sequencing project: providing services to taxonomists for standard genome sequencing and annotation.</title>
        <authorList>
            <consortium name="The Broad Institute Genomics Platform"/>
            <consortium name="The Broad Institute Genome Sequencing Center for Infectious Disease"/>
            <person name="Wu L."/>
            <person name="Ma J."/>
        </authorList>
    </citation>
    <scope>NUCLEOTIDE SEQUENCE [LARGE SCALE GENOMIC DNA]</scope>
    <source>
        <strain evidence="5">JCM 15896</strain>
    </source>
</reference>
<dbReference type="Pfam" id="PF00497">
    <property type="entry name" value="SBP_bac_3"/>
    <property type="match status" value="1"/>
</dbReference>